<keyword evidence="2 4" id="KW-0378">Hydrolase</keyword>
<dbReference type="InterPro" id="IPR013780">
    <property type="entry name" value="Glyco_hydro_b"/>
</dbReference>
<keyword evidence="3 4" id="KW-0326">Glycosidase</keyword>
<comment type="caution">
    <text evidence="7">The sequence shown here is derived from an EMBL/GenBank/DDBJ whole genome shotgun (WGS) entry which is preliminary data.</text>
</comment>
<dbReference type="Gene3D" id="3.20.20.80">
    <property type="entry name" value="Glycosidases"/>
    <property type="match status" value="1"/>
</dbReference>
<dbReference type="EMBL" id="JAAAJB010000001">
    <property type="protein sequence ID" value="KAG0270698.1"/>
    <property type="molecule type" value="Genomic_DNA"/>
</dbReference>
<feature type="domain" description="Ricin B lectin" evidence="6">
    <location>
        <begin position="483"/>
        <end position="623"/>
    </location>
</feature>
<proteinExistence type="inferred from homology"/>
<evidence type="ECO:0000313" key="8">
    <source>
        <dbReference type="Proteomes" id="UP000807716"/>
    </source>
</evidence>
<accession>A0A9P6UDJ7</accession>
<dbReference type="Gene3D" id="2.80.10.50">
    <property type="match status" value="1"/>
</dbReference>
<dbReference type="Proteomes" id="UP000807716">
    <property type="component" value="Unassembled WGS sequence"/>
</dbReference>
<dbReference type="CDD" id="cd00161">
    <property type="entry name" value="beta-trefoil_Ricin-like"/>
    <property type="match status" value="1"/>
</dbReference>
<feature type="chain" id="PRO_5040254272" description="Ricin B lectin domain-containing protein" evidence="5">
    <location>
        <begin position="20"/>
        <end position="630"/>
    </location>
</feature>
<keyword evidence="5" id="KW-0732">Signal</keyword>
<dbReference type="PROSITE" id="PS50231">
    <property type="entry name" value="RICIN_B_LECTIN"/>
    <property type="match status" value="1"/>
</dbReference>
<dbReference type="InterPro" id="IPR000772">
    <property type="entry name" value="Ricin_B_lectin"/>
</dbReference>
<protein>
    <recommendedName>
        <fullName evidence="6">Ricin B lectin domain-containing protein</fullName>
    </recommendedName>
</protein>
<dbReference type="Pfam" id="PF00150">
    <property type="entry name" value="Cellulase"/>
    <property type="match status" value="1"/>
</dbReference>
<dbReference type="SUPFAM" id="SSF51445">
    <property type="entry name" value="(Trans)glycosidases"/>
    <property type="match status" value="1"/>
</dbReference>
<sequence>MKFITITTAIAVLATTVMADISKIVRVDQSSHQFIDATGRSRFFHGTNMVYKEFPWHHDLTNFKPSWSIVEKDIQTLKDLNINSVRLGVHWAGVEPVRGQYNQTYLDTMKGIVQKFQDNGIYTLVDHHQDVWAAQLCGHGAPLWFVKKDWVPEGRRFPVPQKWSPFAVDANGVPSAKDCGSIDWSLSYLNYGVGNAFGRLYNNYDNLGDTWANYWKVLAENFKDFPGVQGYDLMNEPWVGDHMADPTLLIPGTADRRNMEALWNKGNKAIRSVDPTTIVYFEGSTFDILSGFNNVPGADGSKTAHSWHYYKPPQLFGFETTMKNRIKDKKRLRTGSMCTEFEMWVHDDSVALAREAVQVMDHYLESWQGWAYENLWGATEVKLELALIYARTYTEATAGTAQTFYFQDSTAKYWVSWLADTSITAPGLIRTAPKYYYPDGVRVFFVPANSGTYTIDDTNIVQLHYTPQTVNGASIQASVQPFFPTDIIKNPASGMCLDVSQGKTGENQAVILWRCTSNWNQVWKFKNGSIMLAWDTDHQHDKFCLDIKGDLSPSSTYQDVVLNSCKAGKQSQQWEVTATGNIVNKATNMCIDIYASNYKDGQSILTYECRANGKQANQVWTLPRGANGQW</sequence>
<gene>
    <name evidence="7" type="ORF">DFQ27_000049</name>
</gene>
<dbReference type="GO" id="GO:0000272">
    <property type="term" value="P:polysaccharide catabolic process"/>
    <property type="evidence" value="ECO:0007669"/>
    <property type="project" value="InterPro"/>
</dbReference>
<comment type="similarity">
    <text evidence="1 4">Belongs to the glycosyl hydrolase 5 (cellulase A) family.</text>
</comment>
<evidence type="ECO:0000256" key="4">
    <source>
        <dbReference type="RuleBase" id="RU361153"/>
    </source>
</evidence>
<dbReference type="InterPro" id="IPR052066">
    <property type="entry name" value="Glycosphingolipid_Hydrolases"/>
</dbReference>
<dbReference type="InterPro" id="IPR017853">
    <property type="entry name" value="GH"/>
</dbReference>
<evidence type="ECO:0000256" key="5">
    <source>
        <dbReference type="SAM" id="SignalP"/>
    </source>
</evidence>
<dbReference type="AlphaFoldDB" id="A0A9P6UDJ7"/>
<evidence type="ECO:0000256" key="1">
    <source>
        <dbReference type="ARBA" id="ARBA00005641"/>
    </source>
</evidence>
<dbReference type="OrthoDB" id="1887033at2759"/>
<dbReference type="InterPro" id="IPR041036">
    <property type="entry name" value="GH5_C"/>
</dbReference>
<dbReference type="SMART" id="SM00458">
    <property type="entry name" value="RICIN"/>
    <property type="match status" value="1"/>
</dbReference>
<keyword evidence="8" id="KW-1185">Reference proteome</keyword>
<dbReference type="GO" id="GO:0004553">
    <property type="term" value="F:hydrolase activity, hydrolyzing O-glycosyl compounds"/>
    <property type="evidence" value="ECO:0007669"/>
    <property type="project" value="InterPro"/>
</dbReference>
<dbReference type="InterPro" id="IPR001547">
    <property type="entry name" value="Glyco_hydro_5"/>
</dbReference>
<dbReference type="GO" id="GO:0016042">
    <property type="term" value="P:lipid catabolic process"/>
    <property type="evidence" value="ECO:0007669"/>
    <property type="project" value="UniProtKB-ARBA"/>
</dbReference>
<name>A0A9P6UDJ7_9FUNG</name>
<dbReference type="SUPFAM" id="SSF50370">
    <property type="entry name" value="Ricin B-like lectins"/>
    <property type="match status" value="1"/>
</dbReference>
<dbReference type="PANTHER" id="PTHR31308">
    <property type="match status" value="1"/>
</dbReference>
<dbReference type="GO" id="GO:1901136">
    <property type="term" value="P:carbohydrate derivative catabolic process"/>
    <property type="evidence" value="ECO:0007669"/>
    <property type="project" value="UniProtKB-ARBA"/>
</dbReference>
<evidence type="ECO:0000259" key="6">
    <source>
        <dbReference type="SMART" id="SM00458"/>
    </source>
</evidence>
<feature type="signal peptide" evidence="5">
    <location>
        <begin position="1"/>
        <end position="19"/>
    </location>
</feature>
<dbReference type="Pfam" id="PF00652">
    <property type="entry name" value="Ricin_B_lectin"/>
    <property type="match status" value="1"/>
</dbReference>
<dbReference type="InterPro" id="IPR035992">
    <property type="entry name" value="Ricin_B-like_lectins"/>
</dbReference>
<evidence type="ECO:0000256" key="3">
    <source>
        <dbReference type="ARBA" id="ARBA00023295"/>
    </source>
</evidence>
<dbReference type="Gene3D" id="2.60.40.1180">
    <property type="entry name" value="Golgi alpha-mannosidase II"/>
    <property type="match status" value="1"/>
</dbReference>
<dbReference type="Pfam" id="PF18564">
    <property type="entry name" value="Glyco_hydro_5_C"/>
    <property type="match status" value="1"/>
</dbReference>
<reference evidence="7" key="1">
    <citation type="journal article" date="2020" name="Fungal Divers.">
        <title>Resolving the Mortierellaceae phylogeny through synthesis of multi-gene phylogenetics and phylogenomics.</title>
        <authorList>
            <person name="Vandepol N."/>
            <person name="Liber J."/>
            <person name="Desiro A."/>
            <person name="Na H."/>
            <person name="Kennedy M."/>
            <person name="Barry K."/>
            <person name="Grigoriev I.V."/>
            <person name="Miller A.N."/>
            <person name="O'Donnell K."/>
            <person name="Stajich J.E."/>
            <person name="Bonito G."/>
        </authorList>
    </citation>
    <scope>NUCLEOTIDE SEQUENCE</scope>
    <source>
        <strain evidence="7">BC1065</strain>
    </source>
</reference>
<evidence type="ECO:0000313" key="7">
    <source>
        <dbReference type="EMBL" id="KAG0270698.1"/>
    </source>
</evidence>
<dbReference type="PANTHER" id="PTHR31308:SF3">
    <property type="entry name" value="ENDOGLYCOCERAMIDASE"/>
    <property type="match status" value="1"/>
</dbReference>
<evidence type="ECO:0000256" key="2">
    <source>
        <dbReference type="ARBA" id="ARBA00022801"/>
    </source>
</evidence>
<organism evidence="7 8">
    <name type="scientific">Actinomortierella ambigua</name>
    <dbReference type="NCBI Taxonomy" id="1343610"/>
    <lineage>
        <taxon>Eukaryota</taxon>
        <taxon>Fungi</taxon>
        <taxon>Fungi incertae sedis</taxon>
        <taxon>Mucoromycota</taxon>
        <taxon>Mortierellomycotina</taxon>
        <taxon>Mortierellomycetes</taxon>
        <taxon>Mortierellales</taxon>
        <taxon>Mortierellaceae</taxon>
        <taxon>Actinomortierella</taxon>
    </lineage>
</organism>